<evidence type="ECO:0000259" key="12">
    <source>
        <dbReference type="PROSITE" id="PS50968"/>
    </source>
</evidence>
<dbReference type="SUPFAM" id="SSF47005">
    <property type="entry name" value="Peripheral subunit-binding domain of 2-oxo acid dehydrogenase complex"/>
    <property type="match status" value="1"/>
</dbReference>
<dbReference type="PROSITE" id="PS00189">
    <property type="entry name" value="LIPOYL"/>
    <property type="match status" value="1"/>
</dbReference>
<sequence length="514" mass="56414">MIARKRLLTHAWRQALGEIQPEWLLHSRFSRCISGLSHSKMRTPTAFPVLSNARTVEISFLGKPHWRNAQTAAAAASTANDIIQFKLSDIGEGIAEVVVKEWFVKIGSKVNQFDPICEVQSDKASVTITSRYDGVISKLHYNVDDVAKVGTALVDIKLAEGSPTSPTAKLQQPVQPDDMSSLQDSRSLSDKSKALATPAVRRIAMENNVTLSDVKGTGRDGRVLKEDVVRYLENAQQAKQKIEERIDQEAPSGIAAPSVKAKTPAPFQKKIFQPLEAGKVPADVVEPLKGIQKAMVKTMTAALMIPHFGYCDEIDLTNLVHLRKQLKDLAKSRGINFSYMPIFIKAASLALNQFPILNAHVDDKVENLIYKGSHNIGIAVDTPNGLLVPNIKNVQLKSCFDIATELSALQERAGRNQLTPTDLKDGTFSLSNIGSIGGTYAKPVILPPTVAIGALGKIQVLPRFGDHDQVVKCHLMQISWSADHRVIDGATMARFSNLWKSYLENPSMMLLDMK</sequence>
<dbReference type="PROSITE" id="PS50968">
    <property type="entry name" value="BIOTINYL_LIPOYL"/>
    <property type="match status" value="1"/>
</dbReference>
<proteinExistence type="inferred from homology"/>
<dbReference type="CDD" id="cd06849">
    <property type="entry name" value="lipoyl_domain"/>
    <property type="match status" value="1"/>
</dbReference>
<feature type="domain" description="Lipoyl-binding" evidence="12">
    <location>
        <begin position="82"/>
        <end position="157"/>
    </location>
</feature>
<dbReference type="FunFam" id="2.40.50.100:FF:000013">
    <property type="entry name" value="Dihydrolipoamide acetyltransferase component of pyruvate dehydrogenase complex"/>
    <property type="match status" value="1"/>
</dbReference>
<dbReference type="OrthoDB" id="202158at2759"/>
<dbReference type="Pfam" id="PF02817">
    <property type="entry name" value="E3_binding"/>
    <property type="match status" value="1"/>
</dbReference>
<evidence type="ECO:0000256" key="1">
    <source>
        <dbReference type="ARBA" id="ARBA00001938"/>
    </source>
</evidence>
<dbReference type="EMBL" id="MTYJ01000098">
    <property type="protein sequence ID" value="OQV14835.1"/>
    <property type="molecule type" value="Genomic_DNA"/>
</dbReference>
<dbReference type="PROSITE" id="PS51826">
    <property type="entry name" value="PSBD"/>
    <property type="match status" value="1"/>
</dbReference>
<dbReference type="GO" id="GO:0005759">
    <property type="term" value="C:mitochondrial matrix"/>
    <property type="evidence" value="ECO:0007669"/>
    <property type="project" value="UniProtKB-SubCell"/>
</dbReference>
<gene>
    <name evidence="14" type="ORF">BV898_10983</name>
</gene>
<dbReference type="InterPro" id="IPR003016">
    <property type="entry name" value="2-oxoA_DH_lipoyl-BS"/>
</dbReference>
<evidence type="ECO:0000256" key="9">
    <source>
        <dbReference type="ARBA" id="ARBA00051775"/>
    </source>
</evidence>
<keyword evidence="7" id="KW-0496">Mitochondrion</keyword>
<evidence type="ECO:0000256" key="5">
    <source>
        <dbReference type="ARBA" id="ARBA00022823"/>
    </source>
</evidence>
<keyword evidence="15" id="KW-1185">Reference proteome</keyword>
<dbReference type="AlphaFoldDB" id="A0A1W0WHZ7"/>
<dbReference type="FunFam" id="3.30.559.10:FF:000027">
    <property type="entry name" value="Dihydrolipoamide acetyltransferase component of pyruvate dehydrogenase complex"/>
    <property type="match status" value="1"/>
</dbReference>
<evidence type="ECO:0000256" key="7">
    <source>
        <dbReference type="ARBA" id="ARBA00023128"/>
    </source>
</evidence>
<dbReference type="GO" id="GO:0031405">
    <property type="term" value="F:lipoic acid binding"/>
    <property type="evidence" value="ECO:0007669"/>
    <property type="project" value="TreeGrafter"/>
</dbReference>
<comment type="catalytic activity">
    <reaction evidence="9">
        <text>N(6)-[(R)-dihydrolipoyl]-L-lysyl-[protein] + 2-methylpropanoyl-CoA = N(6)-[(R)-S(8)-2-methylpropanoyldihydrolipoyl]-L-lysyl-[protein] + CoA</text>
        <dbReference type="Rhea" id="RHEA:18865"/>
        <dbReference type="Rhea" id="RHEA-COMP:10475"/>
        <dbReference type="Rhea" id="RHEA-COMP:10497"/>
        <dbReference type="ChEBI" id="CHEBI:57287"/>
        <dbReference type="ChEBI" id="CHEBI:57338"/>
        <dbReference type="ChEBI" id="CHEBI:83100"/>
        <dbReference type="ChEBI" id="CHEBI:83142"/>
        <dbReference type="EC" id="2.3.1.168"/>
    </reaction>
    <physiologicalReaction direction="left-to-right" evidence="9">
        <dbReference type="Rhea" id="RHEA:18866"/>
    </physiologicalReaction>
</comment>
<keyword evidence="5 10" id="KW-0450">Lipoyl</keyword>
<keyword evidence="6" id="KW-0809">Transit peptide</keyword>
<dbReference type="InterPro" id="IPR001078">
    <property type="entry name" value="2-oxoacid_DH_actylTfrase"/>
</dbReference>
<feature type="domain" description="Peripheral subunit-binding (PSBD)" evidence="13">
    <location>
        <begin position="195"/>
        <end position="232"/>
    </location>
</feature>
<evidence type="ECO:0000256" key="4">
    <source>
        <dbReference type="ARBA" id="ARBA00022679"/>
    </source>
</evidence>
<dbReference type="Pfam" id="PF00198">
    <property type="entry name" value="2-oxoacid_dh"/>
    <property type="match status" value="1"/>
</dbReference>
<keyword evidence="4 10" id="KW-0808">Transferase</keyword>
<dbReference type="EC" id="2.3.1.-" evidence="10"/>
<accession>A0A1W0WHZ7</accession>
<dbReference type="InterPro" id="IPR036625">
    <property type="entry name" value="E3-bd_dom_sf"/>
</dbReference>
<dbReference type="InterPro" id="IPR000089">
    <property type="entry name" value="Biotin_lipoyl"/>
</dbReference>
<feature type="compositionally biased region" description="Polar residues" evidence="11">
    <location>
        <begin position="162"/>
        <end position="186"/>
    </location>
</feature>
<protein>
    <recommendedName>
        <fullName evidence="10">Dihydrolipoamide acetyltransferase component of pyruvate dehydrogenase complex</fullName>
        <ecNumber evidence="10">2.3.1.-</ecNumber>
    </recommendedName>
</protein>
<dbReference type="InterPro" id="IPR004167">
    <property type="entry name" value="PSBD"/>
</dbReference>
<evidence type="ECO:0000256" key="2">
    <source>
        <dbReference type="ARBA" id="ARBA00004305"/>
    </source>
</evidence>
<evidence type="ECO:0000313" key="14">
    <source>
        <dbReference type="EMBL" id="OQV14835.1"/>
    </source>
</evidence>
<dbReference type="InterPro" id="IPR011053">
    <property type="entry name" value="Single_hybrid_motif"/>
</dbReference>
<dbReference type="GO" id="GO:0016407">
    <property type="term" value="F:acetyltransferase activity"/>
    <property type="evidence" value="ECO:0007669"/>
    <property type="project" value="TreeGrafter"/>
</dbReference>
<feature type="region of interest" description="Disordered" evidence="11">
    <location>
        <begin position="162"/>
        <end position="194"/>
    </location>
</feature>
<keyword evidence="8 10" id="KW-0012">Acyltransferase</keyword>
<name>A0A1W0WHZ7_HYPEX</name>
<dbReference type="PANTHER" id="PTHR43178">
    <property type="entry name" value="DIHYDROLIPOAMIDE ACETYLTRANSFERASE COMPONENT OF PYRUVATE DEHYDROGENASE COMPLEX"/>
    <property type="match status" value="1"/>
</dbReference>
<organism evidence="14 15">
    <name type="scientific">Hypsibius exemplaris</name>
    <name type="common">Freshwater tardigrade</name>
    <dbReference type="NCBI Taxonomy" id="2072580"/>
    <lineage>
        <taxon>Eukaryota</taxon>
        <taxon>Metazoa</taxon>
        <taxon>Ecdysozoa</taxon>
        <taxon>Tardigrada</taxon>
        <taxon>Eutardigrada</taxon>
        <taxon>Parachela</taxon>
        <taxon>Hypsibioidea</taxon>
        <taxon>Hypsibiidae</taxon>
        <taxon>Hypsibius</taxon>
    </lineage>
</organism>
<dbReference type="PANTHER" id="PTHR43178:SF5">
    <property type="entry name" value="LIPOAMIDE ACYLTRANSFERASE COMPONENT OF BRANCHED-CHAIN ALPHA-KETO ACID DEHYDROGENASE COMPLEX, MITOCHONDRIAL"/>
    <property type="match status" value="1"/>
</dbReference>
<dbReference type="Pfam" id="PF00364">
    <property type="entry name" value="Biotin_lipoyl"/>
    <property type="match status" value="1"/>
</dbReference>
<comment type="caution">
    <text evidence="14">The sequence shown here is derived from an EMBL/GenBank/DDBJ whole genome shotgun (WGS) entry which is preliminary data.</text>
</comment>
<dbReference type="InterPro" id="IPR023213">
    <property type="entry name" value="CAT-like_dom_sf"/>
</dbReference>
<comment type="similarity">
    <text evidence="3 10">Belongs to the 2-oxoacid dehydrogenase family.</text>
</comment>
<dbReference type="InterPro" id="IPR050743">
    <property type="entry name" value="2-oxoacid_DH_E2_comp"/>
</dbReference>
<reference evidence="15" key="1">
    <citation type="submission" date="2017-01" db="EMBL/GenBank/DDBJ databases">
        <title>Comparative genomics of anhydrobiosis in the tardigrade Hypsibius dujardini.</title>
        <authorList>
            <person name="Yoshida Y."/>
            <person name="Koutsovoulos G."/>
            <person name="Laetsch D."/>
            <person name="Stevens L."/>
            <person name="Kumar S."/>
            <person name="Horikawa D."/>
            <person name="Ishino K."/>
            <person name="Komine S."/>
            <person name="Tomita M."/>
            <person name="Blaxter M."/>
            <person name="Arakawa K."/>
        </authorList>
    </citation>
    <scope>NUCLEOTIDE SEQUENCE [LARGE SCALE GENOMIC DNA]</scope>
    <source>
        <strain evidence="15">Z151</strain>
    </source>
</reference>
<evidence type="ECO:0000256" key="11">
    <source>
        <dbReference type="SAM" id="MobiDB-lite"/>
    </source>
</evidence>
<dbReference type="Gene3D" id="2.40.50.100">
    <property type="match status" value="1"/>
</dbReference>
<dbReference type="GO" id="GO:0043754">
    <property type="term" value="F:dihydrolipoamide branched chain acyltransferase activity"/>
    <property type="evidence" value="ECO:0007669"/>
    <property type="project" value="UniProtKB-EC"/>
</dbReference>
<dbReference type="Gene3D" id="3.30.559.10">
    <property type="entry name" value="Chloramphenicol acetyltransferase-like domain"/>
    <property type="match status" value="1"/>
</dbReference>
<comment type="cofactor">
    <cofactor evidence="1 10">
        <name>(R)-lipoate</name>
        <dbReference type="ChEBI" id="CHEBI:83088"/>
    </cofactor>
</comment>
<dbReference type="Proteomes" id="UP000192578">
    <property type="component" value="Unassembled WGS sequence"/>
</dbReference>
<dbReference type="SUPFAM" id="SSF51230">
    <property type="entry name" value="Single hybrid motif"/>
    <property type="match status" value="1"/>
</dbReference>
<evidence type="ECO:0000256" key="6">
    <source>
        <dbReference type="ARBA" id="ARBA00022946"/>
    </source>
</evidence>
<comment type="subcellular location">
    <subcellularLocation>
        <location evidence="2">Mitochondrion matrix</location>
    </subcellularLocation>
</comment>
<evidence type="ECO:0000259" key="13">
    <source>
        <dbReference type="PROSITE" id="PS51826"/>
    </source>
</evidence>
<dbReference type="FunFam" id="4.10.320.10:FF:000002">
    <property type="entry name" value="Dihydrolipoamide acetyltransferase component of pyruvate dehydrogenase complex"/>
    <property type="match status" value="1"/>
</dbReference>
<evidence type="ECO:0000313" key="15">
    <source>
        <dbReference type="Proteomes" id="UP000192578"/>
    </source>
</evidence>
<evidence type="ECO:0000256" key="10">
    <source>
        <dbReference type="RuleBase" id="RU003423"/>
    </source>
</evidence>
<evidence type="ECO:0000256" key="8">
    <source>
        <dbReference type="ARBA" id="ARBA00023315"/>
    </source>
</evidence>
<dbReference type="Gene3D" id="4.10.320.10">
    <property type="entry name" value="E3-binding domain"/>
    <property type="match status" value="1"/>
</dbReference>
<dbReference type="SUPFAM" id="SSF52777">
    <property type="entry name" value="CoA-dependent acyltransferases"/>
    <property type="match status" value="1"/>
</dbReference>
<evidence type="ECO:0000256" key="3">
    <source>
        <dbReference type="ARBA" id="ARBA00007317"/>
    </source>
</evidence>
<dbReference type="GO" id="GO:0005829">
    <property type="term" value="C:cytosol"/>
    <property type="evidence" value="ECO:0007669"/>
    <property type="project" value="UniProtKB-ARBA"/>
</dbReference>